<dbReference type="Proteomes" id="UP000252023">
    <property type="component" value="Chromosome"/>
</dbReference>
<evidence type="ECO:0000313" key="2">
    <source>
        <dbReference type="Proteomes" id="UP000252023"/>
    </source>
</evidence>
<evidence type="ECO:0008006" key="3">
    <source>
        <dbReference type="Google" id="ProtNLM"/>
    </source>
</evidence>
<evidence type="ECO:0000313" key="1">
    <source>
        <dbReference type="EMBL" id="AXC48688.1"/>
    </source>
</evidence>
<keyword evidence="2" id="KW-1185">Reference proteome</keyword>
<dbReference type="KEGG" id="pars:DRW48_02385"/>
<reference evidence="2" key="1">
    <citation type="submission" date="2018-07" db="EMBL/GenBank/DDBJ databases">
        <title>Genome sequencing of Paracoccus sp. SC2-6.</title>
        <authorList>
            <person name="Heo J."/>
            <person name="Kim S.-J."/>
            <person name="Kwon S.-W."/>
        </authorList>
    </citation>
    <scope>NUCLEOTIDE SEQUENCE [LARGE SCALE GENOMIC DNA]</scope>
    <source>
        <strain evidence="2">SC2-6</strain>
    </source>
</reference>
<name>A0A344PH33_9RHOB</name>
<accession>A0A344PH33</accession>
<protein>
    <recommendedName>
        <fullName evidence="3">HPt domain-containing protein</fullName>
    </recommendedName>
</protein>
<dbReference type="OrthoDB" id="7873775at2"/>
<organism evidence="1 2">
    <name type="scientific">Paracoccus suum</name>
    <dbReference type="NCBI Taxonomy" id="2259340"/>
    <lineage>
        <taxon>Bacteria</taxon>
        <taxon>Pseudomonadati</taxon>
        <taxon>Pseudomonadota</taxon>
        <taxon>Alphaproteobacteria</taxon>
        <taxon>Rhodobacterales</taxon>
        <taxon>Paracoccaceae</taxon>
        <taxon>Paracoccus</taxon>
    </lineage>
</organism>
<gene>
    <name evidence="1" type="ORF">DRW48_02385</name>
</gene>
<proteinExistence type="predicted"/>
<sequence length="145" mass="15185">MGNVSFLPVDERVDVDGALLSEVMRQLGPETAERLIEDALAGMQVELAEVAALVAAVASAGKTCAEDHGNPEDSPARLLADLLAATDRLSRTAWEFGLTTLSGVSIDLALCAERSDHTALGAVGARLQRVGRRSLGPAWDEATFG</sequence>
<dbReference type="AlphaFoldDB" id="A0A344PH33"/>
<dbReference type="EMBL" id="CP030918">
    <property type="protein sequence ID" value="AXC48688.1"/>
    <property type="molecule type" value="Genomic_DNA"/>
</dbReference>